<dbReference type="InterPro" id="IPR011701">
    <property type="entry name" value="MFS"/>
</dbReference>
<dbReference type="GO" id="GO:0005886">
    <property type="term" value="C:plasma membrane"/>
    <property type="evidence" value="ECO:0007669"/>
    <property type="project" value="TreeGrafter"/>
</dbReference>
<evidence type="ECO:0000256" key="4">
    <source>
        <dbReference type="ARBA" id="ARBA00023136"/>
    </source>
</evidence>
<evidence type="ECO:0000313" key="8">
    <source>
        <dbReference type="Proteomes" id="UP000054481"/>
    </source>
</evidence>
<keyword evidence="4 5" id="KW-0472">Membrane</keyword>
<dbReference type="Pfam" id="PF07690">
    <property type="entry name" value="MFS_1"/>
    <property type="match status" value="1"/>
</dbReference>
<organism evidence="7 8">
    <name type="scientific">Hirsutella minnesotensis 3608</name>
    <dbReference type="NCBI Taxonomy" id="1043627"/>
    <lineage>
        <taxon>Eukaryota</taxon>
        <taxon>Fungi</taxon>
        <taxon>Dikarya</taxon>
        <taxon>Ascomycota</taxon>
        <taxon>Pezizomycotina</taxon>
        <taxon>Sordariomycetes</taxon>
        <taxon>Hypocreomycetidae</taxon>
        <taxon>Hypocreales</taxon>
        <taxon>Ophiocordycipitaceae</taxon>
        <taxon>Hirsutella</taxon>
    </lineage>
</organism>
<feature type="transmembrane region" description="Helical" evidence="5">
    <location>
        <begin position="123"/>
        <end position="144"/>
    </location>
</feature>
<evidence type="ECO:0000313" key="7">
    <source>
        <dbReference type="EMBL" id="KJZ73122.1"/>
    </source>
</evidence>
<accession>A0A0F7ZYV3</accession>
<proteinExistence type="predicted"/>
<keyword evidence="8" id="KW-1185">Reference proteome</keyword>
<name>A0A0F7ZYV3_9HYPO</name>
<feature type="transmembrane region" description="Helical" evidence="5">
    <location>
        <begin position="91"/>
        <end position="111"/>
    </location>
</feature>
<dbReference type="PANTHER" id="PTHR23501">
    <property type="entry name" value="MAJOR FACILITATOR SUPERFAMILY"/>
    <property type="match status" value="1"/>
</dbReference>
<keyword evidence="2 5" id="KW-0812">Transmembrane</keyword>
<keyword evidence="3 5" id="KW-1133">Transmembrane helix</keyword>
<evidence type="ECO:0000256" key="1">
    <source>
        <dbReference type="ARBA" id="ARBA00004141"/>
    </source>
</evidence>
<dbReference type="GO" id="GO:0022857">
    <property type="term" value="F:transmembrane transporter activity"/>
    <property type="evidence" value="ECO:0007669"/>
    <property type="project" value="InterPro"/>
</dbReference>
<protein>
    <recommendedName>
        <fullName evidence="6">Major facilitator superfamily (MFS) profile domain-containing protein</fullName>
    </recommendedName>
</protein>
<dbReference type="SUPFAM" id="SSF103473">
    <property type="entry name" value="MFS general substrate transporter"/>
    <property type="match status" value="1"/>
</dbReference>
<reference evidence="7 8" key="1">
    <citation type="journal article" date="2014" name="Genome Biol. Evol.">
        <title>Comparative genomics and transcriptomics analyses reveal divergent lifestyle features of nematode endoparasitic fungus Hirsutella minnesotensis.</title>
        <authorList>
            <person name="Lai Y."/>
            <person name="Liu K."/>
            <person name="Zhang X."/>
            <person name="Zhang X."/>
            <person name="Li K."/>
            <person name="Wang N."/>
            <person name="Shu C."/>
            <person name="Wu Y."/>
            <person name="Wang C."/>
            <person name="Bushley K.E."/>
            <person name="Xiang M."/>
            <person name="Liu X."/>
        </authorList>
    </citation>
    <scope>NUCLEOTIDE SEQUENCE [LARGE SCALE GENOMIC DNA]</scope>
    <source>
        <strain evidence="7 8">3608</strain>
    </source>
</reference>
<dbReference type="EMBL" id="KQ030538">
    <property type="protein sequence ID" value="KJZ73122.1"/>
    <property type="molecule type" value="Genomic_DNA"/>
</dbReference>
<evidence type="ECO:0000256" key="5">
    <source>
        <dbReference type="SAM" id="Phobius"/>
    </source>
</evidence>
<evidence type="ECO:0000256" key="2">
    <source>
        <dbReference type="ARBA" id="ARBA00022692"/>
    </source>
</evidence>
<feature type="domain" description="Major facilitator superfamily (MFS) profile" evidence="6">
    <location>
        <begin position="1"/>
        <end position="186"/>
    </location>
</feature>
<comment type="subcellular location">
    <subcellularLocation>
        <location evidence="1">Membrane</location>
        <topology evidence="1">Multi-pass membrane protein</topology>
    </subcellularLocation>
</comment>
<feature type="transmembrane region" description="Helical" evidence="5">
    <location>
        <begin position="50"/>
        <end position="70"/>
    </location>
</feature>
<feature type="transmembrane region" description="Helical" evidence="5">
    <location>
        <begin position="24"/>
        <end position="44"/>
    </location>
</feature>
<dbReference type="Proteomes" id="UP000054481">
    <property type="component" value="Unassembled WGS sequence"/>
</dbReference>
<sequence>MALTTILISEAVPPQQLGAFASKINVALVMSLVLGPVLGGAISMHTTWRWIFLINIPIYAVVLLLIFPGIPHDFPYHDQEKRISHPKPANLARLDIMGSTLIFLASLSFTACFQEAGSRFAWSSPYVIVLLVASVFLWVLTLVWERHLTLHGKIREPVLPWRFFTDRARLAVILYANPCPPIETDS</sequence>
<dbReference type="InterPro" id="IPR036259">
    <property type="entry name" value="MFS_trans_sf"/>
</dbReference>
<dbReference type="InterPro" id="IPR020846">
    <property type="entry name" value="MFS_dom"/>
</dbReference>
<dbReference type="PANTHER" id="PTHR23501:SF43">
    <property type="entry name" value="MULTIDRUG TRANSPORTER, PUTATIVE (AFU_ORTHOLOGUE AFUA_6G03040)-RELATED"/>
    <property type="match status" value="1"/>
</dbReference>
<dbReference type="AlphaFoldDB" id="A0A0F7ZYV3"/>
<dbReference type="OrthoDB" id="4919761at2759"/>
<evidence type="ECO:0000256" key="3">
    <source>
        <dbReference type="ARBA" id="ARBA00022989"/>
    </source>
</evidence>
<evidence type="ECO:0000259" key="6">
    <source>
        <dbReference type="PROSITE" id="PS50850"/>
    </source>
</evidence>
<dbReference type="PROSITE" id="PS50850">
    <property type="entry name" value="MFS"/>
    <property type="match status" value="1"/>
</dbReference>
<gene>
    <name evidence="7" type="ORF">HIM_07506</name>
</gene>
<dbReference type="Gene3D" id="1.20.1720.10">
    <property type="entry name" value="Multidrug resistance protein D"/>
    <property type="match status" value="1"/>
</dbReference>